<dbReference type="Proteomes" id="UP000270471">
    <property type="component" value="Unassembled WGS sequence"/>
</dbReference>
<evidence type="ECO:0000313" key="2">
    <source>
        <dbReference type="Proteomes" id="UP000270471"/>
    </source>
</evidence>
<accession>A0A3M0IAC2</accession>
<sequence>MFQGTPVYGGLVVERGNVPAMVRGQADRLHRQLAQLLCLVPAARPRPAPTDAPGPQGTSAVL</sequence>
<name>A0A3M0IAC2_9ACTN</name>
<proteinExistence type="predicted"/>
<keyword evidence="2" id="KW-1185">Reference proteome</keyword>
<gene>
    <name evidence="1" type="ORF">CTZ28_21605</name>
</gene>
<dbReference type="AlphaFoldDB" id="A0A3M0IAC2"/>
<evidence type="ECO:0000313" key="1">
    <source>
        <dbReference type="EMBL" id="RMB83723.1"/>
    </source>
</evidence>
<dbReference type="OrthoDB" id="4333916at2"/>
<comment type="caution">
    <text evidence="1">The sequence shown here is derived from an EMBL/GenBank/DDBJ whole genome shotgun (WGS) entry which is preliminary data.</text>
</comment>
<dbReference type="RefSeq" id="WP_121891348.1">
    <property type="nucleotide sequence ID" value="NZ_PENI01000014.1"/>
</dbReference>
<dbReference type="EMBL" id="PENI01000014">
    <property type="protein sequence ID" value="RMB83723.1"/>
    <property type="molecule type" value="Genomic_DNA"/>
</dbReference>
<protein>
    <submittedName>
        <fullName evidence="1">Uncharacterized protein</fullName>
    </submittedName>
</protein>
<organism evidence="1 2">
    <name type="scientific">Streptomyces shenzhenensis</name>
    <dbReference type="NCBI Taxonomy" id="943815"/>
    <lineage>
        <taxon>Bacteria</taxon>
        <taxon>Bacillati</taxon>
        <taxon>Actinomycetota</taxon>
        <taxon>Actinomycetes</taxon>
        <taxon>Kitasatosporales</taxon>
        <taxon>Streptomycetaceae</taxon>
        <taxon>Streptomyces</taxon>
    </lineage>
</organism>
<reference evidence="1 2" key="1">
    <citation type="submission" date="2017-11" db="EMBL/GenBank/DDBJ databases">
        <title>Draft genome of actinobacteria isolated from guarana (Paullinia cupana (Mart.) Ducke.</title>
        <authorList>
            <person name="Siqueira K.A."/>
            <person name="Liotti R.G."/>
            <person name="Mendes T.A.O."/>
            <person name="Soares M.A."/>
        </authorList>
    </citation>
    <scope>NUCLEOTIDE SEQUENCE [LARGE SCALE GENOMIC DNA]</scope>
    <source>
        <strain evidence="1 2">193</strain>
    </source>
</reference>